<keyword evidence="1" id="KW-0472">Membrane</keyword>
<dbReference type="Proteomes" id="UP000315295">
    <property type="component" value="Unassembled WGS sequence"/>
</dbReference>
<proteinExistence type="predicted"/>
<reference evidence="2 3" key="1">
    <citation type="journal article" date="2019" name="G3 (Bethesda)">
        <title>Sequencing of a Wild Apple (Malus baccata) Genome Unravels the Differences Between Cultivated and Wild Apple Species Regarding Disease Resistance and Cold Tolerance.</title>
        <authorList>
            <person name="Chen X."/>
        </authorList>
    </citation>
    <scope>NUCLEOTIDE SEQUENCE [LARGE SCALE GENOMIC DNA]</scope>
    <source>
        <strain evidence="3">cv. Shandingzi</strain>
        <tissue evidence="2">Leaves</tissue>
    </source>
</reference>
<evidence type="ECO:0000313" key="2">
    <source>
        <dbReference type="EMBL" id="TQD70427.1"/>
    </source>
</evidence>
<sequence length="54" mass="6072">MEQQRFKQQAMIQQSLYQHPALVAAPQVLIVPLSLSLCGLILVYMFVHFAGSKV</sequence>
<evidence type="ECO:0000313" key="3">
    <source>
        <dbReference type="Proteomes" id="UP000315295"/>
    </source>
</evidence>
<keyword evidence="1" id="KW-0812">Transmembrane</keyword>
<protein>
    <submittedName>
        <fullName evidence="2">Uncharacterized protein</fullName>
    </submittedName>
</protein>
<dbReference type="AlphaFoldDB" id="A0A540K865"/>
<comment type="caution">
    <text evidence="2">The sequence shown here is derived from an EMBL/GenBank/DDBJ whole genome shotgun (WGS) entry which is preliminary data.</text>
</comment>
<keyword evidence="3" id="KW-1185">Reference proteome</keyword>
<evidence type="ECO:0000256" key="1">
    <source>
        <dbReference type="SAM" id="Phobius"/>
    </source>
</evidence>
<organism evidence="2 3">
    <name type="scientific">Malus baccata</name>
    <name type="common">Siberian crab apple</name>
    <name type="synonym">Pyrus baccata</name>
    <dbReference type="NCBI Taxonomy" id="106549"/>
    <lineage>
        <taxon>Eukaryota</taxon>
        <taxon>Viridiplantae</taxon>
        <taxon>Streptophyta</taxon>
        <taxon>Embryophyta</taxon>
        <taxon>Tracheophyta</taxon>
        <taxon>Spermatophyta</taxon>
        <taxon>Magnoliopsida</taxon>
        <taxon>eudicotyledons</taxon>
        <taxon>Gunneridae</taxon>
        <taxon>Pentapetalae</taxon>
        <taxon>rosids</taxon>
        <taxon>fabids</taxon>
        <taxon>Rosales</taxon>
        <taxon>Rosaceae</taxon>
        <taxon>Amygdaloideae</taxon>
        <taxon>Maleae</taxon>
        <taxon>Malus</taxon>
    </lineage>
</organism>
<gene>
    <name evidence="2" type="ORF">C1H46_044043</name>
</gene>
<name>A0A540K865_MALBA</name>
<accession>A0A540K865</accession>
<feature type="transmembrane region" description="Helical" evidence="1">
    <location>
        <begin position="21"/>
        <end position="47"/>
    </location>
</feature>
<dbReference type="EMBL" id="VIEB01001813">
    <property type="protein sequence ID" value="TQD70427.1"/>
    <property type="molecule type" value="Genomic_DNA"/>
</dbReference>
<keyword evidence="1" id="KW-1133">Transmembrane helix</keyword>